<keyword evidence="6 11" id="KW-0441">Lipid A biosynthesis</keyword>
<dbReference type="EMBL" id="JAGSSV010000001">
    <property type="protein sequence ID" value="MBR7887336.1"/>
    <property type="molecule type" value="Genomic_DNA"/>
</dbReference>
<organism evidence="12 13">
    <name type="scientific">Marinomonas vulgaris</name>
    <dbReference type="NCBI Taxonomy" id="2823372"/>
    <lineage>
        <taxon>Bacteria</taxon>
        <taxon>Pseudomonadati</taxon>
        <taxon>Pseudomonadota</taxon>
        <taxon>Gammaproteobacteria</taxon>
        <taxon>Oceanospirillales</taxon>
        <taxon>Oceanospirillaceae</taxon>
        <taxon>Marinomonas</taxon>
    </lineage>
</organism>
<dbReference type="NCBIfam" id="TIGR00215">
    <property type="entry name" value="lpxB"/>
    <property type="match status" value="1"/>
</dbReference>
<evidence type="ECO:0000256" key="11">
    <source>
        <dbReference type="HAMAP-Rule" id="MF_00392"/>
    </source>
</evidence>
<reference evidence="13" key="2">
    <citation type="submission" date="2023-07" db="EMBL/GenBank/DDBJ databases">
        <title>Marinomonas vulgaris A79, complete genome.</title>
        <authorList>
            <person name="Ying J.-J."/>
        </authorList>
    </citation>
    <scope>NUCLEOTIDE SEQUENCE [LARGE SCALE GENOMIC DNA]</scope>
    <source>
        <strain evidence="13">A79</strain>
    </source>
</reference>
<keyword evidence="5 11" id="KW-0444">Lipid biosynthesis</keyword>
<evidence type="ECO:0000256" key="1">
    <source>
        <dbReference type="ARBA" id="ARBA00002056"/>
    </source>
</evidence>
<name>A0ABS5H6J2_9GAMM</name>
<evidence type="ECO:0000256" key="10">
    <source>
        <dbReference type="ARBA" id="ARBA00048975"/>
    </source>
</evidence>
<gene>
    <name evidence="11 12" type="primary">lpxB</name>
    <name evidence="12" type="ORF">J9B83_00170</name>
</gene>
<evidence type="ECO:0000256" key="6">
    <source>
        <dbReference type="ARBA" id="ARBA00022556"/>
    </source>
</evidence>
<evidence type="ECO:0000256" key="8">
    <source>
        <dbReference type="ARBA" id="ARBA00022679"/>
    </source>
</evidence>
<dbReference type="PANTHER" id="PTHR30372:SF4">
    <property type="entry name" value="LIPID-A-DISACCHARIDE SYNTHASE, MITOCHONDRIAL-RELATED"/>
    <property type="match status" value="1"/>
</dbReference>
<proteinExistence type="inferred from homology"/>
<dbReference type="EC" id="2.4.1.182" evidence="3 11"/>
<keyword evidence="7 11" id="KW-0328">Glycosyltransferase</keyword>
<accession>A0ABS5H6J2</accession>
<dbReference type="GO" id="GO:0008915">
    <property type="term" value="F:lipid-A-disaccharide synthase activity"/>
    <property type="evidence" value="ECO:0007669"/>
    <property type="project" value="UniProtKB-EC"/>
</dbReference>
<dbReference type="CDD" id="cd01635">
    <property type="entry name" value="Glycosyltransferase_GTB-type"/>
    <property type="match status" value="1"/>
</dbReference>
<protein>
    <recommendedName>
        <fullName evidence="4 11">Lipid-A-disaccharide synthase</fullName>
        <ecNumber evidence="3 11">2.4.1.182</ecNumber>
    </recommendedName>
</protein>
<keyword evidence="9 11" id="KW-0443">Lipid metabolism</keyword>
<evidence type="ECO:0000256" key="7">
    <source>
        <dbReference type="ARBA" id="ARBA00022676"/>
    </source>
</evidence>
<evidence type="ECO:0000313" key="12">
    <source>
        <dbReference type="EMBL" id="MBR7887336.1"/>
    </source>
</evidence>
<evidence type="ECO:0000256" key="2">
    <source>
        <dbReference type="ARBA" id="ARBA00007868"/>
    </source>
</evidence>
<keyword evidence="8 11" id="KW-0808">Transferase</keyword>
<dbReference type="SUPFAM" id="SSF53756">
    <property type="entry name" value="UDP-Glycosyltransferase/glycogen phosphorylase"/>
    <property type="match status" value="1"/>
</dbReference>
<reference evidence="12 13" key="1">
    <citation type="submission" date="2021-04" db="EMBL/GenBank/DDBJ databases">
        <authorList>
            <person name="Sun C."/>
        </authorList>
    </citation>
    <scope>NUCLEOTIDE SEQUENCE [LARGE SCALE GENOMIC DNA]</scope>
    <source>
        <strain evidence="12 13">A79</strain>
    </source>
</reference>
<dbReference type="Proteomes" id="UP000679722">
    <property type="component" value="Unassembled WGS sequence"/>
</dbReference>
<dbReference type="RefSeq" id="WP_211534649.1">
    <property type="nucleotide sequence ID" value="NZ_JAGSSV010000001.1"/>
</dbReference>
<dbReference type="Pfam" id="PF02684">
    <property type="entry name" value="LpxB"/>
    <property type="match status" value="1"/>
</dbReference>
<comment type="caution">
    <text evidence="12">The sequence shown here is derived from an EMBL/GenBank/DDBJ whole genome shotgun (WGS) entry which is preliminary data.</text>
</comment>
<evidence type="ECO:0000256" key="9">
    <source>
        <dbReference type="ARBA" id="ARBA00023098"/>
    </source>
</evidence>
<comment type="similarity">
    <text evidence="2 11">Belongs to the LpxB family.</text>
</comment>
<comment type="function">
    <text evidence="1 11">Condensation of UDP-2,3-diacylglucosamine and 2,3-diacylglucosamine-1-phosphate to form lipid A disaccharide, a precursor of lipid A, a phosphorylated glycolipid that anchors the lipopolysaccharide to the outer membrane of the cell.</text>
</comment>
<comment type="pathway">
    <text evidence="11">Bacterial outer membrane biogenesis; LPS lipid A biosynthesis.</text>
</comment>
<sequence length="396" mass="43535">MQNTSTTRYVLVAGEASGDILGANLIKHLKKHQPNAVFEGIGGPLMEAQGLASMVPMDRLSVMGLVEVLGRLRELLGIRKRLYQSCVSNPPTAFIGIDSPDFNMPLARKLKQVGIPTVHYVSPSVWAWRQKRIFNIKKSVDLMLALFPFELPIYHQHNIPVVCVGHTLADDIPLESDASLAREELRLGAVKGPVFAILPGSREGEVSRLAPLFIDTMKLIQQQEPNATFLIPAANQARREQIQTLLQEASMEAVLVDGQSRTVMAAADAILLASGTAALEAMLVKRPMVVSYRVNKLTFAIMSRMIKVPYVSLPNLLANAPLVPELLQDEAVPENLATQLLQTWREFVDDKAIQAKYLELHKMLRKNAGETGATAILSMLGEPSPQEPFSTQGRPL</sequence>
<evidence type="ECO:0000256" key="5">
    <source>
        <dbReference type="ARBA" id="ARBA00022516"/>
    </source>
</evidence>
<dbReference type="InterPro" id="IPR003835">
    <property type="entry name" value="Glyco_trans_19"/>
</dbReference>
<evidence type="ECO:0000256" key="3">
    <source>
        <dbReference type="ARBA" id="ARBA00012687"/>
    </source>
</evidence>
<comment type="catalytic activity">
    <reaction evidence="10 11">
        <text>a lipid X + a UDP-2-N,3-O-bis[(3R)-3-hydroxyacyl]-alpha-D-glucosamine = a lipid A disaccharide + UDP + H(+)</text>
        <dbReference type="Rhea" id="RHEA:67828"/>
        <dbReference type="ChEBI" id="CHEBI:15378"/>
        <dbReference type="ChEBI" id="CHEBI:58223"/>
        <dbReference type="ChEBI" id="CHEBI:137748"/>
        <dbReference type="ChEBI" id="CHEBI:176338"/>
        <dbReference type="ChEBI" id="CHEBI:176343"/>
        <dbReference type="EC" id="2.4.1.182"/>
    </reaction>
</comment>
<keyword evidence="13" id="KW-1185">Reference proteome</keyword>
<evidence type="ECO:0000256" key="4">
    <source>
        <dbReference type="ARBA" id="ARBA00020902"/>
    </source>
</evidence>
<evidence type="ECO:0000313" key="13">
    <source>
        <dbReference type="Proteomes" id="UP000679722"/>
    </source>
</evidence>
<dbReference type="PANTHER" id="PTHR30372">
    <property type="entry name" value="LIPID-A-DISACCHARIDE SYNTHASE"/>
    <property type="match status" value="1"/>
</dbReference>
<dbReference type="HAMAP" id="MF_00392">
    <property type="entry name" value="LpxB"/>
    <property type="match status" value="1"/>
</dbReference>